<dbReference type="GO" id="GO:1990904">
    <property type="term" value="C:ribonucleoprotein complex"/>
    <property type="evidence" value="ECO:0007669"/>
    <property type="project" value="UniProtKB-KW"/>
</dbReference>
<organism evidence="1">
    <name type="scientific">Canis lupus familiaris</name>
    <name type="common">Dog</name>
    <name type="synonym">Canis familiaris</name>
    <dbReference type="NCBI Taxonomy" id="9615"/>
    <lineage>
        <taxon>Eukaryota</taxon>
        <taxon>Metazoa</taxon>
        <taxon>Chordata</taxon>
        <taxon>Craniata</taxon>
        <taxon>Vertebrata</taxon>
        <taxon>Euteleostomi</taxon>
        <taxon>Mammalia</taxon>
        <taxon>Eutheria</taxon>
        <taxon>Laurasiatheria</taxon>
        <taxon>Carnivora</taxon>
        <taxon>Caniformia</taxon>
        <taxon>Canidae</taxon>
        <taxon>Canis</taxon>
    </lineage>
</organism>
<dbReference type="AlphaFoldDB" id="A2NUZ2"/>
<evidence type="ECO:0000313" key="1">
    <source>
        <dbReference type="EMBL" id="CAA34384.1"/>
    </source>
</evidence>
<sequence length="17" mass="1889">MLFPVLHTAADFLVITT</sequence>
<proteinExistence type="evidence at transcript level"/>
<reference evidence="1" key="1">
    <citation type="journal article" date="1989" name="Nature">
        <title>Homology of 54K protein of signal-recognition particle, docking protein and two E. coli proteins with putative GTP-binding domains.</title>
        <authorList>
            <person name="Roemisch K."/>
            <person name="Webb J."/>
            <person name="Herz J."/>
            <person name="Prehn S."/>
            <person name="Frank R."/>
            <person name="Vingron M."/>
            <person name="Dobberstein B."/>
        </authorList>
    </citation>
    <scope>NUCLEOTIDE SEQUENCE</scope>
</reference>
<protein>
    <submittedName>
        <fullName evidence="1">Canine signal recognition particle 54k protein</fullName>
    </submittedName>
</protein>
<accession>A2NUZ2</accession>
<dbReference type="EMBL" id="X16318">
    <property type="protein sequence ID" value="CAA34384.1"/>
    <property type="molecule type" value="mRNA"/>
</dbReference>
<name>A2NUZ2_CANLF</name>
<keyword evidence="1" id="KW-0687">Ribonucleoprotein</keyword>